<dbReference type="STRING" id="1716141.STSP_41180"/>
<dbReference type="InterPro" id="IPR032675">
    <property type="entry name" value="LRR_dom_sf"/>
</dbReference>
<dbReference type="Proteomes" id="UP000077381">
    <property type="component" value="Unassembled WGS sequence"/>
</dbReference>
<evidence type="ECO:0000313" key="2">
    <source>
        <dbReference type="EMBL" id="OAH12441.1"/>
    </source>
</evidence>
<name>A0A177HN57_9ACTN</name>
<dbReference type="AlphaFoldDB" id="A0A177HN57"/>
<organism evidence="2 3">
    <name type="scientific">Streptomyces jeddahensis</name>
    <dbReference type="NCBI Taxonomy" id="1716141"/>
    <lineage>
        <taxon>Bacteria</taxon>
        <taxon>Bacillati</taxon>
        <taxon>Actinomycetota</taxon>
        <taxon>Actinomycetes</taxon>
        <taxon>Kitasatosporales</taxon>
        <taxon>Streptomycetaceae</taxon>
        <taxon>Streptomyces</taxon>
    </lineage>
</organism>
<comment type="caution">
    <text evidence="2">The sequence shown here is derived from an EMBL/GenBank/DDBJ whole genome shotgun (WGS) entry which is preliminary data.</text>
</comment>
<protein>
    <recommendedName>
        <fullName evidence="4">Leucine Rich repeats (2 copies)</fullName>
    </recommendedName>
</protein>
<sequence length="238" mass="26184">MSIEHLQLEMMPVGPDMSPLAELQGLRSVSVNSRQAWGALRDLPLPSGLQALTLVPSTLSTSSLDGIERWPGLTKLHLAADTDSRFVPDELRKLVALHELNELDIDLAQISRLAELRLPPLPQIQSLHLRAEVRSRIDFSELLEVFPNLRTLSAQIDHRSFTTLDADVSALRAVPASSVTIHLAGEKELPSGSKVKIHDQRAPRVPLTGKPPVQEGVPGSGIRPHPGAWFRSVLYRRS</sequence>
<dbReference type="PATRIC" id="fig|1716141.3.peg.4333"/>
<accession>A0A177HN57</accession>
<dbReference type="SUPFAM" id="SSF52058">
    <property type="entry name" value="L domain-like"/>
    <property type="match status" value="1"/>
</dbReference>
<proteinExistence type="predicted"/>
<keyword evidence="3" id="KW-1185">Reference proteome</keyword>
<reference evidence="2 3" key="1">
    <citation type="submission" date="2015-12" db="EMBL/GenBank/DDBJ databases">
        <title>Genome sequence of Streptomyces sp. G25.</title>
        <authorList>
            <person name="Poehlein A."/>
            <person name="Roettig A."/>
            <person name="Hiessl S."/>
            <person name="Hauschild P."/>
            <person name="Schauer J."/>
            <person name="Madkour M.H."/>
            <person name="Al-Ansari A.M."/>
            <person name="Almakishah N.H."/>
            <person name="Steinbuechel A."/>
            <person name="Daniel R."/>
        </authorList>
    </citation>
    <scope>NUCLEOTIDE SEQUENCE [LARGE SCALE GENOMIC DNA]</scope>
    <source>
        <strain evidence="3">G25(2015)</strain>
    </source>
</reference>
<evidence type="ECO:0000256" key="1">
    <source>
        <dbReference type="SAM" id="MobiDB-lite"/>
    </source>
</evidence>
<feature type="region of interest" description="Disordered" evidence="1">
    <location>
        <begin position="200"/>
        <end position="221"/>
    </location>
</feature>
<dbReference type="RefSeq" id="WP_067279877.1">
    <property type="nucleotide sequence ID" value="NZ_LOHS01000089.1"/>
</dbReference>
<evidence type="ECO:0000313" key="3">
    <source>
        <dbReference type="Proteomes" id="UP000077381"/>
    </source>
</evidence>
<dbReference type="Gene3D" id="3.80.10.10">
    <property type="entry name" value="Ribonuclease Inhibitor"/>
    <property type="match status" value="1"/>
</dbReference>
<dbReference type="OrthoDB" id="135105at2"/>
<gene>
    <name evidence="2" type="ORF">STSP_41180</name>
</gene>
<evidence type="ECO:0008006" key="4">
    <source>
        <dbReference type="Google" id="ProtNLM"/>
    </source>
</evidence>
<dbReference type="EMBL" id="LOHS01000089">
    <property type="protein sequence ID" value="OAH12441.1"/>
    <property type="molecule type" value="Genomic_DNA"/>
</dbReference>